<dbReference type="PATRIC" id="fig|419005.5.peg.1874"/>
<dbReference type="EMBL" id="LSDL01000125">
    <property type="protein sequence ID" value="KXB75133.1"/>
    <property type="molecule type" value="Genomic_DNA"/>
</dbReference>
<accession>A0A134B5E8</accession>
<organism evidence="2">
    <name type="scientific">Prevotella amnii</name>
    <dbReference type="NCBI Taxonomy" id="419005"/>
    <lineage>
        <taxon>Bacteria</taxon>
        <taxon>Pseudomonadati</taxon>
        <taxon>Bacteroidota</taxon>
        <taxon>Bacteroidia</taxon>
        <taxon>Bacteroidales</taxon>
        <taxon>Prevotellaceae</taxon>
        <taxon>Prevotella</taxon>
    </lineage>
</organism>
<evidence type="ECO:0000313" key="3">
    <source>
        <dbReference type="Proteomes" id="UP000070531"/>
    </source>
</evidence>
<keyword evidence="1" id="KW-0472">Membrane</keyword>
<keyword evidence="1" id="KW-0812">Transmembrane</keyword>
<protein>
    <submittedName>
        <fullName evidence="2">Uncharacterized protein</fullName>
    </submittedName>
</protein>
<evidence type="ECO:0000313" key="2">
    <source>
        <dbReference type="EMBL" id="KXB75133.1"/>
    </source>
</evidence>
<proteinExistence type="predicted"/>
<evidence type="ECO:0000256" key="1">
    <source>
        <dbReference type="SAM" id="Phobius"/>
    </source>
</evidence>
<feature type="transmembrane region" description="Helical" evidence="1">
    <location>
        <begin position="18"/>
        <end position="37"/>
    </location>
</feature>
<gene>
    <name evidence="2" type="ORF">HMPREF1860_01876</name>
</gene>
<dbReference type="AlphaFoldDB" id="A0A134B5E8"/>
<reference evidence="2 3" key="1">
    <citation type="submission" date="2016-01" db="EMBL/GenBank/DDBJ databases">
        <authorList>
            <person name="Oliw E.H."/>
        </authorList>
    </citation>
    <scope>NUCLEOTIDE SEQUENCE [LARGE SCALE GENOMIC DNA]</scope>
    <source>
        <strain evidence="2 3">DNF00307</strain>
    </source>
</reference>
<comment type="caution">
    <text evidence="2">The sequence shown here is derived from an EMBL/GenBank/DDBJ whole genome shotgun (WGS) entry which is preliminary data.</text>
</comment>
<dbReference type="RefSeq" id="WP_156441286.1">
    <property type="nucleotide sequence ID" value="NZ_KQ960560.1"/>
</dbReference>
<sequence>MKATELHNSRKKIDLMGVYFHAIFTILLTLIFALVVYETFIGFMRI</sequence>
<keyword evidence="1" id="KW-1133">Transmembrane helix</keyword>
<name>A0A134B5E8_9BACT</name>
<dbReference type="Proteomes" id="UP000070531">
    <property type="component" value="Unassembled WGS sequence"/>
</dbReference>
<dbReference type="STRING" id="419005.HMPREF1860_01876"/>